<evidence type="ECO:0000256" key="3">
    <source>
        <dbReference type="ARBA" id="ARBA00022679"/>
    </source>
</evidence>
<dbReference type="Gene3D" id="1.10.510.10">
    <property type="entry name" value="Transferase(Phosphotransferase) domain 1"/>
    <property type="match status" value="1"/>
</dbReference>
<comment type="caution">
    <text evidence="9">The sequence shown here is derived from an EMBL/GenBank/DDBJ whole genome shotgun (WGS) entry which is preliminary data.</text>
</comment>
<dbReference type="PANTHER" id="PTHR43289:SF6">
    <property type="entry name" value="SERINE_THREONINE-PROTEIN KINASE NEKL-3"/>
    <property type="match status" value="1"/>
</dbReference>
<accession>A0A399JEJ7</accession>
<dbReference type="AlphaFoldDB" id="A0A399JEJ7"/>
<sequence length="529" mass="54626">MEHSPDTRISSTHRQGRHCADSPGITGPARPRGAAAAPRGAPPDPAGADATAATLTQPEARALAVASPAHAGSRRVLVGVGGQARVWRQEGPEGAGEGHDDGGGRLVREGRLTLPEAWDHPHLVALFGPTADDAGMVMELVPGGTLEGLMEARGALPVGEAVTLLVPLARALAHLHAAGVSHGDVAPQNIMFRADSSPVLIDPGSIRLPAQAPGPASTLGFAPEGEAPGTAGDVYAWGAVAWWVLTGELPGPASHRTPLIMLCRELSLATARLIEDCVDADPRVRPPARELAGELLAGERPRPLDASAAVTAAGSPHMLTQAPPPTGWRAALAARRASVAARLSRGSRRRRAGVSAWRAPSRWLYAPALGLLLTAGAVLAWRAWPAPPQEPAASLSQVSAAERNAAAVGALPALDRARTAALRDRDEAALSAVYVQQSPALSADRATITALLEAGQRFEGMGSRLEAVQAVGADNGGDVVVRAVAVQASYRVTGPGNAPTALIPGSSTPLRWTLRHGDEGWRILAVQRE</sequence>
<keyword evidence="2" id="KW-0723">Serine/threonine-protein kinase</keyword>
<keyword evidence="3" id="KW-0808">Transferase</keyword>
<evidence type="ECO:0000313" key="9">
    <source>
        <dbReference type="EMBL" id="RII42987.1"/>
    </source>
</evidence>
<keyword evidence="4" id="KW-0547">Nucleotide-binding</keyword>
<dbReference type="SMART" id="SM00220">
    <property type="entry name" value="S_TKc"/>
    <property type="match status" value="1"/>
</dbReference>
<feature type="domain" description="Protein kinase" evidence="8">
    <location>
        <begin position="72"/>
        <end position="296"/>
    </location>
</feature>
<feature type="compositionally biased region" description="Low complexity" evidence="7">
    <location>
        <begin position="26"/>
        <end position="39"/>
    </location>
</feature>
<evidence type="ECO:0000313" key="10">
    <source>
        <dbReference type="Proteomes" id="UP000265419"/>
    </source>
</evidence>
<dbReference type="EC" id="2.7.11.1" evidence="1"/>
<feature type="region of interest" description="Disordered" evidence="7">
    <location>
        <begin position="1"/>
        <end position="52"/>
    </location>
</feature>
<organism evidence="9 10">
    <name type="scientific">Galactobacter valiniphilus</name>
    <dbReference type="NCBI Taxonomy" id="2676122"/>
    <lineage>
        <taxon>Bacteria</taxon>
        <taxon>Bacillati</taxon>
        <taxon>Actinomycetota</taxon>
        <taxon>Actinomycetes</taxon>
        <taxon>Micrococcales</taxon>
        <taxon>Micrococcaceae</taxon>
        <taxon>Galactobacter</taxon>
    </lineage>
</organism>
<reference evidence="9 10" key="1">
    <citation type="submission" date="2018-07" db="EMBL/GenBank/DDBJ databases">
        <title>Arthrobacter sp. nov., isolated from raw cow's milk with high bacterial count.</title>
        <authorList>
            <person name="Hahne J."/>
            <person name="Isele D."/>
            <person name="Lipski A."/>
        </authorList>
    </citation>
    <scope>NUCLEOTIDE SEQUENCE [LARGE SCALE GENOMIC DNA]</scope>
    <source>
        <strain evidence="9 10">JZ R-35</strain>
    </source>
</reference>
<dbReference type="InterPro" id="IPR000719">
    <property type="entry name" value="Prot_kinase_dom"/>
</dbReference>
<dbReference type="PROSITE" id="PS00109">
    <property type="entry name" value="PROTEIN_KINASE_TYR"/>
    <property type="match status" value="1"/>
</dbReference>
<evidence type="ECO:0000259" key="8">
    <source>
        <dbReference type="PROSITE" id="PS50011"/>
    </source>
</evidence>
<dbReference type="GO" id="GO:0004674">
    <property type="term" value="F:protein serine/threonine kinase activity"/>
    <property type="evidence" value="ECO:0007669"/>
    <property type="project" value="UniProtKB-KW"/>
</dbReference>
<gene>
    <name evidence="9" type="ORF">DWB68_04185</name>
</gene>
<dbReference type="InterPro" id="IPR011009">
    <property type="entry name" value="Kinase-like_dom_sf"/>
</dbReference>
<dbReference type="GO" id="GO:0005524">
    <property type="term" value="F:ATP binding"/>
    <property type="evidence" value="ECO:0007669"/>
    <property type="project" value="UniProtKB-KW"/>
</dbReference>
<proteinExistence type="predicted"/>
<evidence type="ECO:0000256" key="4">
    <source>
        <dbReference type="ARBA" id="ARBA00022741"/>
    </source>
</evidence>
<evidence type="ECO:0000256" key="2">
    <source>
        <dbReference type="ARBA" id="ARBA00022527"/>
    </source>
</evidence>
<dbReference type="PANTHER" id="PTHR43289">
    <property type="entry name" value="MITOGEN-ACTIVATED PROTEIN KINASE KINASE KINASE 20-RELATED"/>
    <property type="match status" value="1"/>
</dbReference>
<keyword evidence="6" id="KW-0067">ATP-binding</keyword>
<evidence type="ECO:0000256" key="1">
    <source>
        <dbReference type="ARBA" id="ARBA00012513"/>
    </source>
</evidence>
<dbReference type="PROSITE" id="PS50011">
    <property type="entry name" value="PROTEIN_KINASE_DOM"/>
    <property type="match status" value="1"/>
</dbReference>
<dbReference type="InterPro" id="IPR008266">
    <property type="entry name" value="Tyr_kinase_AS"/>
</dbReference>
<dbReference type="Proteomes" id="UP000265419">
    <property type="component" value="Unassembled WGS sequence"/>
</dbReference>
<dbReference type="Pfam" id="PF00069">
    <property type="entry name" value="Pkinase"/>
    <property type="match status" value="1"/>
</dbReference>
<keyword evidence="5" id="KW-0418">Kinase</keyword>
<evidence type="ECO:0000256" key="6">
    <source>
        <dbReference type="ARBA" id="ARBA00022840"/>
    </source>
</evidence>
<evidence type="ECO:0000256" key="5">
    <source>
        <dbReference type="ARBA" id="ARBA00022777"/>
    </source>
</evidence>
<dbReference type="EMBL" id="QQXK01000006">
    <property type="protein sequence ID" value="RII42987.1"/>
    <property type="molecule type" value="Genomic_DNA"/>
</dbReference>
<evidence type="ECO:0000256" key="7">
    <source>
        <dbReference type="SAM" id="MobiDB-lite"/>
    </source>
</evidence>
<protein>
    <recommendedName>
        <fullName evidence="1">non-specific serine/threonine protein kinase</fullName>
        <ecNumber evidence="1">2.7.11.1</ecNumber>
    </recommendedName>
</protein>
<dbReference type="SUPFAM" id="SSF56112">
    <property type="entry name" value="Protein kinase-like (PK-like)"/>
    <property type="match status" value="1"/>
</dbReference>
<name>A0A399JEJ7_9MICC</name>
<keyword evidence="10" id="KW-1185">Reference proteome</keyword>